<evidence type="ECO:0000313" key="3">
    <source>
        <dbReference type="EMBL" id="KAK3240615.1"/>
    </source>
</evidence>
<comment type="caution">
    <text evidence="3">The sequence shown here is derived from an EMBL/GenBank/DDBJ whole genome shotgun (WGS) entry which is preliminary data.</text>
</comment>
<keyword evidence="4" id="KW-1185">Reference proteome</keyword>
<evidence type="ECO:0000256" key="2">
    <source>
        <dbReference type="SAM" id="Phobius"/>
    </source>
</evidence>
<feature type="region of interest" description="Disordered" evidence="1">
    <location>
        <begin position="1335"/>
        <end position="1357"/>
    </location>
</feature>
<feature type="compositionally biased region" description="Acidic residues" evidence="1">
    <location>
        <begin position="1197"/>
        <end position="1207"/>
    </location>
</feature>
<feature type="region of interest" description="Disordered" evidence="1">
    <location>
        <begin position="1078"/>
        <end position="1255"/>
    </location>
</feature>
<dbReference type="Proteomes" id="UP001190700">
    <property type="component" value="Unassembled WGS sequence"/>
</dbReference>
<feature type="region of interest" description="Disordered" evidence="1">
    <location>
        <begin position="395"/>
        <end position="454"/>
    </location>
</feature>
<protein>
    <submittedName>
        <fullName evidence="3">Uncharacterized protein</fullName>
    </submittedName>
</protein>
<proteinExistence type="predicted"/>
<feature type="region of interest" description="Disordered" evidence="1">
    <location>
        <begin position="2171"/>
        <end position="2190"/>
    </location>
</feature>
<feature type="transmembrane region" description="Helical" evidence="2">
    <location>
        <begin position="217"/>
        <end position="241"/>
    </location>
</feature>
<feature type="compositionally biased region" description="Acidic residues" evidence="1">
    <location>
        <begin position="438"/>
        <end position="447"/>
    </location>
</feature>
<keyword evidence="2" id="KW-1133">Transmembrane helix</keyword>
<dbReference type="EMBL" id="LGRX02033589">
    <property type="protein sequence ID" value="KAK3240615.1"/>
    <property type="molecule type" value="Genomic_DNA"/>
</dbReference>
<feature type="transmembrane region" description="Helical" evidence="2">
    <location>
        <begin position="677"/>
        <end position="695"/>
    </location>
</feature>
<evidence type="ECO:0000256" key="1">
    <source>
        <dbReference type="SAM" id="MobiDB-lite"/>
    </source>
</evidence>
<feature type="transmembrane region" description="Helical" evidence="2">
    <location>
        <begin position="641"/>
        <end position="665"/>
    </location>
</feature>
<keyword evidence="2" id="KW-0472">Membrane</keyword>
<feature type="transmembrane region" description="Helical" evidence="2">
    <location>
        <begin position="752"/>
        <end position="769"/>
    </location>
</feature>
<keyword evidence="2" id="KW-0812">Transmembrane</keyword>
<organism evidence="3 4">
    <name type="scientific">Cymbomonas tetramitiformis</name>
    <dbReference type="NCBI Taxonomy" id="36881"/>
    <lineage>
        <taxon>Eukaryota</taxon>
        <taxon>Viridiplantae</taxon>
        <taxon>Chlorophyta</taxon>
        <taxon>Pyramimonadophyceae</taxon>
        <taxon>Pyramimonadales</taxon>
        <taxon>Pyramimonadaceae</taxon>
        <taxon>Cymbomonas</taxon>
    </lineage>
</organism>
<feature type="compositionally biased region" description="Gly residues" evidence="1">
    <location>
        <begin position="1084"/>
        <end position="1102"/>
    </location>
</feature>
<evidence type="ECO:0000313" key="4">
    <source>
        <dbReference type="Proteomes" id="UP001190700"/>
    </source>
</evidence>
<feature type="compositionally biased region" description="Basic and acidic residues" evidence="1">
    <location>
        <begin position="1242"/>
        <end position="1251"/>
    </location>
</feature>
<feature type="transmembrane region" description="Helical" evidence="2">
    <location>
        <begin position="967"/>
        <end position="985"/>
    </location>
</feature>
<name>A0AAE0BR98_9CHLO</name>
<feature type="compositionally biased region" description="Low complexity" evidence="1">
    <location>
        <begin position="1131"/>
        <end position="1142"/>
    </location>
</feature>
<feature type="region of interest" description="Disordered" evidence="1">
    <location>
        <begin position="2048"/>
        <end position="2140"/>
    </location>
</feature>
<accession>A0AAE0BR98</accession>
<gene>
    <name evidence="3" type="ORF">CYMTET_49552</name>
</gene>
<feature type="compositionally biased region" description="Acidic residues" evidence="1">
    <location>
        <begin position="1409"/>
        <end position="1418"/>
    </location>
</feature>
<feature type="transmembrane region" description="Helical" evidence="2">
    <location>
        <begin position="716"/>
        <end position="740"/>
    </location>
</feature>
<feature type="compositionally biased region" description="Polar residues" evidence="1">
    <location>
        <begin position="2117"/>
        <end position="2139"/>
    </location>
</feature>
<feature type="compositionally biased region" description="Basic residues" evidence="1">
    <location>
        <begin position="415"/>
        <end position="429"/>
    </location>
</feature>
<reference evidence="3 4" key="1">
    <citation type="journal article" date="2015" name="Genome Biol. Evol.">
        <title>Comparative Genomics of a Bacterivorous Green Alga Reveals Evolutionary Causalities and Consequences of Phago-Mixotrophic Mode of Nutrition.</title>
        <authorList>
            <person name="Burns J.A."/>
            <person name="Paasch A."/>
            <person name="Narechania A."/>
            <person name="Kim E."/>
        </authorList>
    </citation>
    <scope>NUCLEOTIDE SEQUENCE [LARGE SCALE GENOMIC DNA]</scope>
    <source>
        <strain evidence="3 4">PLY_AMNH</strain>
    </source>
</reference>
<sequence length="2190" mass="240804">MNYSAPPPPYEEPYDCNATDFPTENKFYPEDVLLIIELLAPEYVREDFDLLRFKLLYSAEPGQVMQNPNPPPAPPPLPSFYNRPTVRAPAPVEAVFYEEMWVWSSDLYWALIHPLFFSVTTASLLRPEQQRYDVEIMEGACAEGSVMLLRNSSVYSAIQQKVDEENGHVANLHGPLGSARSISAMKHEVDTLRGEVGPEVCPSFKKYAWYTNSSMEAVLIIPGVLALFAALGLMSLAAASWTAEVNRRTRLLQTRMEQLHRFGSIPIGNGDYVVFLPKVKEKWNGLKANKVRAGKKKLGVSEIGAEYTYFVMDPFSNFVALHSIVNARDGEASLEDLHRALRGDAFLMVALDPPVEKLVRSCWLERNTMEIHHWYLAVLLQRVYRRWKARKNQKKRDAAIAAGENPEPMAPRRSNNSHRARGSHNKRIAAQKEAEAKGEDEDMDDEPPPPPLPVVTKLADVMTSPLDVLHTFCETVLTLTQQYLLSNMDNIREHQQAIYNCVLDVSNLLASKHTVLDQVASAGEAQMHDAFVQGAASHARNMLRQLGSSEERSKALRYLVLEVAYTVPGMVSGILSEQGHVKRRRTQTPTKQERITEQVCMGIMEDVWLECEEEGYTGSNHNDQMRELAGDWRLHQAICAVLQLMMVMIMLPVSLMVVTGALAALDDDTWDNELPRLMWSVPFGILVTFLLNVLLDFWHIQVMPGKWGLRVSLVRSLLKAAVTAMLGIAVFEMTMVTLWVALACVVRPEDSTGVVTLVVCLFWVTYEKISRLRFAGNTIEVDMKQLIDNVVQSGVQFQTAVKRPVGKLLSLPPALRCIVNGEARIMATRIWSSNSGDPNLNMSYTEAMREKQALDVFEARLGDLYSAQSPETKVEAIVALKKAVNEYSSNNEVTKTLLGQMVDRQVEGMDSLQDSLENSVRMRCQKRFEEYKETFKTEKWNLAVEAEIARKVGITGSDKAARMLQTLVLYVLASALIIIGCDVLAPKGLTTALLSSLLVFIMAAVQNRLDSDRDLRWSTRIKDYLPKCIENVMDMEKAAVTGLQAIVVPGDYLPPCSLVPTVCTPIVNAGFAPGRPPIRSALKSGGGGGGGMLGGGGGGGGARRPPRKVAIDRPMTVPRAKVSIGGGGGSVPASSAPPSEVGNSLPGTPKSGMSAEGSVSRFADMESDVQSVLSGKAKDSPTPSNKQQEPSDKDSFKEEDEEEEETDNTNLKEKAVNALTSLGGSPAPAGYGTGESLYDSAPRPRREPRQYDEEEGELAELYDMLEEVRETLFQMQEEQGLLKDEQTNMMAAAAGAAATAAKEANDSAMKILEEQQNTTITLVRDIDREQKEFIRQEQTESEKRIQQMLDDRDTKETPQDLRFQEWMSTNALSRLDKQLQQLDKLQNDMDQQMKDMGEVKNEVIPPPPPEEEEEEPEGEAPIVDGEEGTSATSLSGLRKAKFLGKKLTEEQLQSLLEQQRAADEETLSRWQKLQRKLGRMHTELKARVSDGTAGINLAFLSKRTATVTPVATVAAPTDGEVPDAAATVALATPIVESAALAQAAPVRPPTAGGAGVSGGALALAGMPTSFALDAELERGLQEDKPLNEILEKIIEDHFHSLEARIAPVIANMARPQAHLDMVRTMHHDIKLAANTVTDSLGRICADDKESKSLLFMDGITAQLEGAHSKVDSVQAAVDACNAASQDVKGMLDEQKAALEVWIQQLENRFEESNANTRACAEDVKEEIKADTAHLFKKQKDTFDTQLQPLIQSAEHLAMLPDKALEIKEHLGALTEQLTEAQKVISALVVAGQRDAEAAAEAHAAALQAAHSAVSVADVKLTEFKAHFETWCPTVATEKRLEELHQRVEAGVTSVEKGIEDLSTMTDEYGDKISGQCNKLTDVTSEVKQHLNDLDAPIRRVEAQSRHDAPLIRAVHQSMQSQHTEVERLMGNFERLRKRIERGDPLHLATQLDEIRDDMNMMMRTLGMKIHANPLQKFRENMKTMKREGYVETGNDGPRKVDVDTLLAKYGQKGMIDREGLEMMLEEYTRDKSAPPPAEHLHYKAKLNASGMPGASVNTSGGTARVSHGQRLSSSSRPSSAPSRRSNNNVSTSPNSSASPYHADAFTVRGSTDLPPSGRNSGSLTSRTPPRSNLGSNTSLGDLDMINMEIQEHGDEPLMQSVQASVVGYSGTGMDQAGSGSAAASSAEPLL</sequence>
<feature type="region of interest" description="Disordered" evidence="1">
    <location>
        <begin position="1399"/>
        <end position="1435"/>
    </location>
</feature>
<feature type="compositionally biased region" description="Low complexity" evidence="1">
    <location>
        <begin position="2176"/>
        <end position="2190"/>
    </location>
</feature>
<feature type="compositionally biased region" description="Low complexity" evidence="1">
    <location>
        <begin position="2072"/>
        <end position="2099"/>
    </location>
</feature>